<sequence>MHKLQVGAFAPARLSGIKSQSALVTYCTLATPPTGDLIFLASVLLAHFSDPHLPLAGLPTWREWRFKRVLSLLSWFYRRRHLHAPAPLLQVMQDIEQAHPTLVALTGDMTNLGLLSEFRAAERWLKEQNLPPTLLVPGNHEALVREKNQEKRALWAPWLHMGENNKAPSVLVQNHVALIGVNTAVPSLPFMATGRTGDQQLELLGKTLRTLGESGLCRVVLLHHPPVAHLVQNRKGLTDLNMLQDILRREGAELVLHGHSHRATTCTIPGTSIPVLGTTSASHIASSPQKAAGWNQITITAQPATWDITVQRRALGTDGFMHDSEAGRVYSRHRHLPKTAV</sequence>
<comment type="similarity">
    <text evidence="4">Belongs to the cyclic nucleotide phosphodiesterase class-III family.</text>
</comment>
<accession>A0A269XZU5</accession>
<dbReference type="Pfam" id="PF00149">
    <property type="entry name" value="Metallophos"/>
    <property type="match status" value="1"/>
</dbReference>
<dbReference type="SUPFAM" id="SSF56300">
    <property type="entry name" value="Metallo-dependent phosphatases"/>
    <property type="match status" value="1"/>
</dbReference>
<keyword evidence="3" id="KW-0408">Iron</keyword>
<organism evidence="6 7">
    <name type="scientific">Acetobacter fabarum</name>
    <dbReference type="NCBI Taxonomy" id="483199"/>
    <lineage>
        <taxon>Bacteria</taxon>
        <taxon>Pseudomonadati</taxon>
        <taxon>Pseudomonadota</taxon>
        <taxon>Alphaproteobacteria</taxon>
        <taxon>Acetobacterales</taxon>
        <taxon>Acetobacteraceae</taxon>
        <taxon>Acetobacter</taxon>
    </lineage>
</organism>
<dbReference type="OrthoDB" id="9794568at2"/>
<evidence type="ECO:0000256" key="1">
    <source>
        <dbReference type="ARBA" id="ARBA00022723"/>
    </source>
</evidence>
<dbReference type="InterPro" id="IPR004843">
    <property type="entry name" value="Calcineurin-like_PHP"/>
</dbReference>
<dbReference type="EMBL" id="NCXK01000003">
    <property type="protein sequence ID" value="PAK78814.1"/>
    <property type="molecule type" value="Genomic_DNA"/>
</dbReference>
<dbReference type="PANTHER" id="PTHR42988">
    <property type="entry name" value="PHOSPHOHYDROLASE"/>
    <property type="match status" value="1"/>
</dbReference>
<dbReference type="Proteomes" id="UP000216151">
    <property type="component" value="Unassembled WGS sequence"/>
</dbReference>
<proteinExistence type="inferred from homology"/>
<gene>
    <name evidence="6" type="ORF">B8X00_05130</name>
</gene>
<dbReference type="AlphaFoldDB" id="A0A269XZU5"/>
<keyword evidence="1" id="KW-0479">Metal-binding</keyword>
<keyword evidence="7" id="KW-1185">Reference proteome</keyword>
<protein>
    <submittedName>
        <fullName evidence="6">Metallophosphoesterase</fullName>
    </submittedName>
</protein>
<evidence type="ECO:0000313" key="7">
    <source>
        <dbReference type="Proteomes" id="UP000216151"/>
    </source>
</evidence>
<name>A0A269XZU5_9PROT</name>
<feature type="domain" description="Calcineurin-like phosphoesterase" evidence="5">
    <location>
        <begin position="45"/>
        <end position="262"/>
    </location>
</feature>
<reference evidence="6 7" key="1">
    <citation type="submission" date="2017-04" db="EMBL/GenBank/DDBJ databases">
        <title>Kefir bacterial isolates.</title>
        <authorList>
            <person name="Kim Y."/>
            <person name="Blasche S."/>
            <person name="Patil K.R."/>
        </authorList>
    </citation>
    <scope>NUCLEOTIDE SEQUENCE [LARGE SCALE GENOMIC DNA]</scope>
    <source>
        <strain evidence="6 7">KR</strain>
    </source>
</reference>
<evidence type="ECO:0000256" key="2">
    <source>
        <dbReference type="ARBA" id="ARBA00022801"/>
    </source>
</evidence>
<keyword evidence="2" id="KW-0378">Hydrolase</keyword>
<dbReference type="GO" id="GO:0046872">
    <property type="term" value="F:metal ion binding"/>
    <property type="evidence" value="ECO:0007669"/>
    <property type="project" value="UniProtKB-KW"/>
</dbReference>
<evidence type="ECO:0000256" key="3">
    <source>
        <dbReference type="ARBA" id="ARBA00023004"/>
    </source>
</evidence>
<evidence type="ECO:0000256" key="4">
    <source>
        <dbReference type="ARBA" id="ARBA00025742"/>
    </source>
</evidence>
<dbReference type="CDD" id="cd00838">
    <property type="entry name" value="MPP_superfamily"/>
    <property type="match status" value="1"/>
</dbReference>
<dbReference type="InterPro" id="IPR050884">
    <property type="entry name" value="CNP_phosphodiesterase-III"/>
</dbReference>
<evidence type="ECO:0000313" key="6">
    <source>
        <dbReference type="EMBL" id="PAK78814.1"/>
    </source>
</evidence>
<dbReference type="GO" id="GO:0016787">
    <property type="term" value="F:hydrolase activity"/>
    <property type="evidence" value="ECO:0007669"/>
    <property type="project" value="UniProtKB-KW"/>
</dbReference>
<dbReference type="PANTHER" id="PTHR42988:SF2">
    <property type="entry name" value="CYCLIC NUCLEOTIDE PHOSPHODIESTERASE CBUA0032-RELATED"/>
    <property type="match status" value="1"/>
</dbReference>
<dbReference type="Gene3D" id="3.60.21.10">
    <property type="match status" value="1"/>
</dbReference>
<dbReference type="InterPro" id="IPR029052">
    <property type="entry name" value="Metallo-depent_PP-like"/>
</dbReference>
<evidence type="ECO:0000259" key="5">
    <source>
        <dbReference type="Pfam" id="PF00149"/>
    </source>
</evidence>
<comment type="caution">
    <text evidence="6">The sequence shown here is derived from an EMBL/GenBank/DDBJ whole genome shotgun (WGS) entry which is preliminary data.</text>
</comment>